<evidence type="ECO:0008006" key="3">
    <source>
        <dbReference type="Google" id="ProtNLM"/>
    </source>
</evidence>
<dbReference type="InterPro" id="IPR018855">
    <property type="entry name" value="Psome_chaperone_1_fun"/>
</dbReference>
<sequence>MLFKQWDEWAEPRHHVDSLAAIPPNHRNADSLQEAPLPLVKVPDTLQDITIYEQIIVATRVLMPLFPKEILNFTSLGNIEVKLNVSEATAHLVKTPIYKCNERTLIIIVDENVMQVCPIFLNVISKTICTMFGNQLKFLIFGTSDRISKIKTINHLNCTLIPPEFITGFIGSIISDLSLTANSKFNGFLVPSEGPLGFEKLTLETMEFLIKEGGRIVKTIDSNLNLELYEKECYRNWRLTGTTIGTQSGLYI</sequence>
<dbReference type="KEGG" id="tbl:TBLA_0E02070"/>
<dbReference type="STRING" id="1071380.I2H4F8"/>
<dbReference type="FunCoup" id="I2H4F8">
    <property type="interactions" value="40"/>
</dbReference>
<name>I2H4F8_HENB6</name>
<evidence type="ECO:0000313" key="1">
    <source>
        <dbReference type="EMBL" id="CCH61260.1"/>
    </source>
</evidence>
<gene>
    <name evidence="1" type="primary">TBLA0E02070</name>
    <name evidence="1" type="ORF">TBLA_0E02070</name>
</gene>
<organism evidence="1 2">
    <name type="scientific">Henningerozyma blattae (strain ATCC 34711 / CBS 6284 / DSM 70876 / NBRC 10599 / NRRL Y-10934 / UCD 77-7)</name>
    <name type="common">Yeast</name>
    <name type="synonym">Tetrapisispora blattae</name>
    <dbReference type="NCBI Taxonomy" id="1071380"/>
    <lineage>
        <taxon>Eukaryota</taxon>
        <taxon>Fungi</taxon>
        <taxon>Dikarya</taxon>
        <taxon>Ascomycota</taxon>
        <taxon>Saccharomycotina</taxon>
        <taxon>Saccharomycetes</taxon>
        <taxon>Saccharomycetales</taxon>
        <taxon>Saccharomycetaceae</taxon>
        <taxon>Henningerozyma</taxon>
    </lineage>
</organism>
<dbReference type="HOGENOM" id="CLU_095376_0_0_1"/>
<dbReference type="InterPro" id="IPR038605">
    <property type="entry name" value="Pba1_sf"/>
</dbReference>
<protein>
    <recommendedName>
        <fullName evidence="3">Proteasome assembly chaperone 1</fullName>
    </recommendedName>
</protein>
<dbReference type="GeneID" id="14496333"/>
<dbReference type="RefSeq" id="XP_004180779.1">
    <property type="nucleotide sequence ID" value="XM_004180731.1"/>
</dbReference>
<proteinExistence type="predicted"/>
<dbReference type="EMBL" id="HE806320">
    <property type="protein sequence ID" value="CCH61260.1"/>
    <property type="molecule type" value="Genomic_DNA"/>
</dbReference>
<dbReference type="eggNOG" id="ENOG502RY9B">
    <property type="taxonomic scope" value="Eukaryota"/>
</dbReference>
<accession>I2H4F8</accession>
<evidence type="ECO:0000313" key="2">
    <source>
        <dbReference type="Proteomes" id="UP000002866"/>
    </source>
</evidence>
<dbReference type="OrthoDB" id="4062897at2759"/>
<dbReference type="Pfam" id="PF10450">
    <property type="entry name" value="POC1"/>
    <property type="match status" value="2"/>
</dbReference>
<dbReference type="Proteomes" id="UP000002866">
    <property type="component" value="Chromosome 5"/>
</dbReference>
<dbReference type="GO" id="GO:0043248">
    <property type="term" value="P:proteasome assembly"/>
    <property type="evidence" value="ECO:0007669"/>
    <property type="project" value="EnsemblFungi"/>
</dbReference>
<dbReference type="Gene3D" id="3.40.50.12120">
    <property type="entry name" value="POC1 chaperone"/>
    <property type="match status" value="1"/>
</dbReference>
<dbReference type="InParanoid" id="I2H4F8"/>
<reference evidence="1 2" key="1">
    <citation type="journal article" date="2011" name="Proc. Natl. Acad. Sci. U.S.A.">
        <title>Evolutionary erosion of yeast sex chromosomes by mating-type switching accidents.</title>
        <authorList>
            <person name="Gordon J.L."/>
            <person name="Armisen D."/>
            <person name="Proux-Wera E."/>
            <person name="Oheigeartaigh S.S."/>
            <person name="Byrne K.P."/>
            <person name="Wolfe K.H."/>
        </authorList>
    </citation>
    <scope>NUCLEOTIDE SEQUENCE [LARGE SCALE GENOMIC DNA]</scope>
    <source>
        <strain evidence="2">ATCC 34711 / CBS 6284 / DSM 70876 / NBRC 10599 / NRRL Y-10934 / UCD 77-7</strain>
    </source>
</reference>
<keyword evidence="2" id="KW-1185">Reference proteome</keyword>
<dbReference type="AlphaFoldDB" id="I2H4F8"/>
<dbReference type="OMA" id="MLFKQWN"/>